<name>Q0AYY4_SYNWW</name>
<dbReference type="Pfam" id="PF04754">
    <property type="entry name" value="Transposase_31"/>
    <property type="match status" value="1"/>
</dbReference>
<dbReference type="STRING" id="335541.Swol_0748"/>
<sequence>MKKRIGHDRLFKGLLETFFGEFVELFFPQVYEAIDLEQIKFLQQEMFTDVTRGDKHRIDILVETRLKGESGIVLVHIENQASAQKDFAERMFIYFSRLYQKHRCRVVPIAVFTYPEKRDEPERFKLGSFEQDGV</sequence>
<dbReference type="AlphaFoldDB" id="Q0AYY4"/>
<dbReference type="Proteomes" id="UP000001968">
    <property type="component" value="Chromosome"/>
</dbReference>
<reference evidence="3" key="1">
    <citation type="journal article" date="2010" name="Environ. Microbiol.">
        <title>The genome of Syntrophomonas wolfei: new insights into syntrophic metabolism and biohydrogen production.</title>
        <authorList>
            <person name="Sieber J.R."/>
            <person name="Sims D.R."/>
            <person name="Han C."/>
            <person name="Kim E."/>
            <person name="Lykidis A."/>
            <person name="Lapidus A.L."/>
            <person name="McDonnald E."/>
            <person name="Rohlin L."/>
            <person name="Culley D.E."/>
            <person name="Gunsalus R."/>
            <person name="McInerney M.J."/>
        </authorList>
    </citation>
    <scope>NUCLEOTIDE SEQUENCE [LARGE SCALE GENOMIC DNA]</scope>
    <source>
        <strain evidence="3">DSM 2245B / Goettingen</strain>
    </source>
</reference>
<dbReference type="PANTHER" id="PTHR35586">
    <property type="entry name" value="SLL1691 PROTEIN"/>
    <property type="match status" value="1"/>
</dbReference>
<evidence type="ECO:0000259" key="1">
    <source>
        <dbReference type="Pfam" id="PF04754"/>
    </source>
</evidence>
<dbReference type="RefSeq" id="WP_011640175.1">
    <property type="nucleotide sequence ID" value="NC_008346.1"/>
</dbReference>
<dbReference type="KEGG" id="swo:Swol_0748"/>
<proteinExistence type="predicted"/>
<keyword evidence="3" id="KW-1185">Reference proteome</keyword>
<dbReference type="eggNOG" id="COG5464">
    <property type="taxonomic scope" value="Bacteria"/>
</dbReference>
<organism evidence="2 3">
    <name type="scientific">Syntrophomonas wolfei subsp. wolfei (strain DSM 2245B / Goettingen)</name>
    <dbReference type="NCBI Taxonomy" id="335541"/>
    <lineage>
        <taxon>Bacteria</taxon>
        <taxon>Bacillati</taxon>
        <taxon>Bacillota</taxon>
        <taxon>Clostridia</taxon>
        <taxon>Eubacteriales</taxon>
        <taxon>Syntrophomonadaceae</taxon>
        <taxon>Syntrophomonas</taxon>
    </lineage>
</organism>
<dbReference type="EMBL" id="CP000448">
    <property type="protein sequence ID" value="ABI68070.1"/>
    <property type="molecule type" value="Genomic_DNA"/>
</dbReference>
<dbReference type="InterPro" id="IPR006842">
    <property type="entry name" value="Transposase_31"/>
</dbReference>
<accession>Q0AYY4</accession>
<protein>
    <recommendedName>
        <fullName evidence="1">Transposase (putative) YhgA-like domain-containing protein</fullName>
    </recommendedName>
</protein>
<dbReference type="HOGENOM" id="CLU_144034_0_0_9"/>
<evidence type="ECO:0000313" key="2">
    <source>
        <dbReference type="EMBL" id="ABI68070.1"/>
    </source>
</evidence>
<dbReference type="PANTHER" id="PTHR35586:SF1">
    <property type="entry name" value="SLL1691 PROTEIN"/>
    <property type="match status" value="1"/>
</dbReference>
<gene>
    <name evidence="2" type="ordered locus">Swol_0748</name>
</gene>
<evidence type="ECO:0000313" key="3">
    <source>
        <dbReference type="Proteomes" id="UP000001968"/>
    </source>
</evidence>
<feature type="domain" description="Transposase (putative) YhgA-like" evidence="1">
    <location>
        <begin position="7"/>
        <end position="103"/>
    </location>
</feature>